<dbReference type="Proteomes" id="UP000431826">
    <property type="component" value="Unassembled WGS sequence"/>
</dbReference>
<organism evidence="1 2">
    <name type="scientific">Streptomyces tubercidicus</name>
    <dbReference type="NCBI Taxonomy" id="47759"/>
    <lineage>
        <taxon>Bacteria</taxon>
        <taxon>Bacillati</taxon>
        <taxon>Actinomycetota</taxon>
        <taxon>Actinomycetes</taxon>
        <taxon>Kitasatosporales</taxon>
        <taxon>Streptomycetaceae</taxon>
        <taxon>Streptomyces</taxon>
    </lineage>
</organism>
<proteinExistence type="predicted"/>
<evidence type="ECO:0000313" key="2">
    <source>
        <dbReference type="Proteomes" id="UP000431826"/>
    </source>
</evidence>
<reference evidence="1 2" key="1">
    <citation type="submission" date="2019-12" db="EMBL/GenBank/DDBJ databases">
        <title>Whole genome shotgun sequence of Streptomyces tubercidicus NBRC 13090.</title>
        <authorList>
            <person name="Ichikawa N."/>
            <person name="Kimura A."/>
            <person name="Kitahashi Y."/>
            <person name="Komaki H."/>
            <person name="Tamura T."/>
        </authorList>
    </citation>
    <scope>NUCLEOTIDE SEQUENCE [LARGE SCALE GENOMIC DNA]</scope>
    <source>
        <strain evidence="1 2">NBRC 13090</strain>
    </source>
</reference>
<protein>
    <submittedName>
        <fullName evidence="1">Uncharacterized protein</fullName>
    </submittedName>
</protein>
<keyword evidence="2" id="KW-1185">Reference proteome</keyword>
<dbReference type="EMBL" id="BLIR01000001">
    <property type="protein sequence ID" value="GFE37606.1"/>
    <property type="molecule type" value="Genomic_DNA"/>
</dbReference>
<sequence length="59" mass="6369">MEWIERVGNLRSAARTQVLALTGRSLIGPQSGCAGVAPEHIRWHTAQVFRGEARAAEGV</sequence>
<comment type="caution">
    <text evidence="1">The sequence shown here is derived from an EMBL/GenBank/DDBJ whole genome shotgun (WGS) entry which is preliminary data.</text>
</comment>
<dbReference type="AlphaFoldDB" id="A0A640UU50"/>
<accession>A0A640UU50</accession>
<name>A0A640UU50_9ACTN</name>
<evidence type="ECO:0000313" key="1">
    <source>
        <dbReference type="EMBL" id="GFE37606.1"/>
    </source>
</evidence>
<gene>
    <name evidence="1" type="ORF">Stube_22790</name>
</gene>